<feature type="region of interest" description="Disordered" evidence="1">
    <location>
        <begin position="179"/>
        <end position="214"/>
    </location>
</feature>
<dbReference type="Proteomes" id="UP000712600">
    <property type="component" value="Unassembled WGS sequence"/>
</dbReference>
<evidence type="ECO:0000256" key="1">
    <source>
        <dbReference type="SAM" id="MobiDB-lite"/>
    </source>
</evidence>
<dbReference type="AlphaFoldDB" id="A0A8S9QFH0"/>
<reference evidence="2" key="1">
    <citation type="submission" date="2019-12" db="EMBL/GenBank/DDBJ databases">
        <title>Genome sequencing and annotation of Brassica cretica.</title>
        <authorList>
            <person name="Studholme D.J."/>
            <person name="Sarris P."/>
        </authorList>
    </citation>
    <scope>NUCLEOTIDE SEQUENCE</scope>
    <source>
        <strain evidence="2">PFS-109/04</strain>
        <tissue evidence="2">Leaf</tissue>
    </source>
</reference>
<name>A0A8S9QFH0_BRACR</name>
<sequence length="226" mass="24524">MDELSLRRLRLSGLSGPKLFEGKEERSDGSPVWPCDLKVGSPASTRRGAIILNEAEIENASDDILEDAWLDFAMSETPLTCPQQKNDVGGSFVVQRSQTIPYSQSGIVIREPIIRLVSPQTEARCKGKEKAVATEGNKCGHDVQFLLPETSTNNGAGGGNEESSRAVRRCLFEDPMEANNAAVGRDGHTETQADPIESPTTAGPSVWPNKAASTPGRAFRTRYMTY</sequence>
<accession>A0A8S9QFH0</accession>
<gene>
    <name evidence="2" type="ORF">F2Q69_00019326</name>
</gene>
<evidence type="ECO:0000313" key="3">
    <source>
        <dbReference type="Proteomes" id="UP000712600"/>
    </source>
</evidence>
<evidence type="ECO:0000313" key="2">
    <source>
        <dbReference type="EMBL" id="KAF3538462.1"/>
    </source>
</evidence>
<proteinExistence type="predicted"/>
<comment type="caution">
    <text evidence="2">The sequence shown here is derived from an EMBL/GenBank/DDBJ whole genome shotgun (WGS) entry which is preliminary data.</text>
</comment>
<organism evidence="2 3">
    <name type="scientific">Brassica cretica</name>
    <name type="common">Mustard</name>
    <dbReference type="NCBI Taxonomy" id="69181"/>
    <lineage>
        <taxon>Eukaryota</taxon>
        <taxon>Viridiplantae</taxon>
        <taxon>Streptophyta</taxon>
        <taxon>Embryophyta</taxon>
        <taxon>Tracheophyta</taxon>
        <taxon>Spermatophyta</taxon>
        <taxon>Magnoliopsida</taxon>
        <taxon>eudicotyledons</taxon>
        <taxon>Gunneridae</taxon>
        <taxon>Pentapetalae</taxon>
        <taxon>rosids</taxon>
        <taxon>malvids</taxon>
        <taxon>Brassicales</taxon>
        <taxon>Brassicaceae</taxon>
        <taxon>Brassiceae</taxon>
        <taxon>Brassica</taxon>
    </lineage>
</organism>
<dbReference type="EMBL" id="QGKX02001290">
    <property type="protein sequence ID" value="KAF3538462.1"/>
    <property type="molecule type" value="Genomic_DNA"/>
</dbReference>
<protein>
    <submittedName>
        <fullName evidence="2">Uncharacterized protein</fullName>
    </submittedName>
</protein>